<feature type="transmembrane region" description="Helical" evidence="8">
    <location>
        <begin position="187"/>
        <end position="210"/>
    </location>
</feature>
<evidence type="ECO:0000256" key="1">
    <source>
        <dbReference type="ARBA" id="ARBA00004141"/>
    </source>
</evidence>
<keyword evidence="3 8" id="KW-1133">Transmembrane helix</keyword>
<dbReference type="PROSITE" id="PS50262">
    <property type="entry name" value="G_PROTEIN_RECEP_F1_2"/>
    <property type="match status" value="1"/>
</dbReference>
<organism evidence="10 11">
    <name type="scientific">Crassostrea virginica</name>
    <name type="common">Eastern oyster</name>
    <dbReference type="NCBI Taxonomy" id="6565"/>
    <lineage>
        <taxon>Eukaryota</taxon>
        <taxon>Metazoa</taxon>
        <taxon>Spiralia</taxon>
        <taxon>Lophotrochozoa</taxon>
        <taxon>Mollusca</taxon>
        <taxon>Bivalvia</taxon>
        <taxon>Autobranchia</taxon>
        <taxon>Pteriomorphia</taxon>
        <taxon>Ostreida</taxon>
        <taxon>Ostreoidea</taxon>
        <taxon>Ostreidae</taxon>
        <taxon>Crassostrea</taxon>
    </lineage>
</organism>
<evidence type="ECO:0000313" key="10">
    <source>
        <dbReference type="Proteomes" id="UP000694844"/>
    </source>
</evidence>
<evidence type="ECO:0000259" key="9">
    <source>
        <dbReference type="PROSITE" id="PS50262"/>
    </source>
</evidence>
<evidence type="ECO:0000256" key="6">
    <source>
        <dbReference type="ARBA" id="ARBA00023170"/>
    </source>
</evidence>
<keyword evidence="4" id="KW-0297">G-protein coupled receptor</keyword>
<evidence type="ECO:0000256" key="5">
    <source>
        <dbReference type="ARBA" id="ARBA00023136"/>
    </source>
</evidence>
<evidence type="ECO:0000256" key="8">
    <source>
        <dbReference type="SAM" id="Phobius"/>
    </source>
</evidence>
<dbReference type="CDD" id="cd00637">
    <property type="entry name" value="7tm_classA_rhodopsin-like"/>
    <property type="match status" value="1"/>
</dbReference>
<dbReference type="OrthoDB" id="6142583at2759"/>
<comment type="subcellular location">
    <subcellularLocation>
        <location evidence="1">Membrane</location>
        <topology evidence="1">Multi-pass membrane protein</topology>
    </subcellularLocation>
</comment>
<name>A0A8B8CBT2_CRAVI</name>
<dbReference type="GeneID" id="111117723"/>
<feature type="transmembrane region" description="Helical" evidence="8">
    <location>
        <begin position="90"/>
        <end position="111"/>
    </location>
</feature>
<feature type="transmembrane region" description="Helical" evidence="8">
    <location>
        <begin position="132"/>
        <end position="149"/>
    </location>
</feature>
<feature type="transmembrane region" description="Helical" evidence="8">
    <location>
        <begin position="20"/>
        <end position="40"/>
    </location>
</feature>
<evidence type="ECO:0000313" key="11">
    <source>
        <dbReference type="RefSeq" id="XP_022312604.1"/>
    </source>
</evidence>
<keyword evidence="5 8" id="KW-0472">Membrane</keyword>
<dbReference type="RefSeq" id="XP_022312604.1">
    <property type="nucleotide sequence ID" value="XM_022456896.1"/>
</dbReference>
<evidence type="ECO:0000256" key="7">
    <source>
        <dbReference type="ARBA" id="ARBA00023224"/>
    </source>
</evidence>
<keyword evidence="7" id="KW-0807">Transducer</keyword>
<dbReference type="Pfam" id="PF00001">
    <property type="entry name" value="7tm_1"/>
    <property type="match status" value="1"/>
</dbReference>
<dbReference type="PANTHER" id="PTHR24238">
    <property type="entry name" value="G-PROTEIN COUPLED RECEPTOR"/>
    <property type="match status" value="1"/>
</dbReference>
<feature type="domain" description="G-protein coupled receptors family 1 profile" evidence="9">
    <location>
        <begin position="32"/>
        <end position="344"/>
    </location>
</feature>
<dbReference type="PANTHER" id="PTHR24238:SF47">
    <property type="entry name" value="ECDYSTEROIDS_DOPAMINE RECEPTOR-RELATED"/>
    <property type="match status" value="1"/>
</dbReference>
<evidence type="ECO:0000256" key="2">
    <source>
        <dbReference type="ARBA" id="ARBA00022692"/>
    </source>
</evidence>
<keyword evidence="6" id="KW-0675">Receptor</keyword>
<evidence type="ECO:0000256" key="3">
    <source>
        <dbReference type="ARBA" id="ARBA00022989"/>
    </source>
</evidence>
<protein>
    <submittedName>
        <fullName evidence="11">Neuropeptide Y receptor type 4-like</fullName>
    </submittedName>
</protein>
<sequence length="371" mass="42344">MADPGKLSDDYSYQMLPNTFVHVIAGAFGVFGNALVLFVYSRYIQDNSGTRYFIPILAFVDFVGCVSNVTQFHLDNTMRYIYPNVYLCKVLSFLMIMTGGFSAHLILVIALQRYMMICRPLAQQMNRKYCRIAIAIICIISAGYASPVLKFGGLYDTYVNQMVENSTRKIHVSICHFDDGTNGWRVMVPYFGTLLLLSFINIIVTSGLYIPVTKTIYRTLSPGRGMRASRVLEGDTNMTSRETQSTSVERFAMVEMSRQSVRANGTLSTALTTPASSREQRARKNISVMFLVIIIVYVVSYLTSLVTQIHSFATGIPLEGYRLNIYFFCLRFNLLNHIANPYIYWFYDIKFRQEVCRFCCHGHRDRYSFSA</sequence>
<reference evidence="11" key="1">
    <citation type="submission" date="2025-08" db="UniProtKB">
        <authorList>
            <consortium name="RefSeq"/>
        </authorList>
    </citation>
    <scope>IDENTIFICATION</scope>
    <source>
        <tissue evidence="11">Whole sample</tissue>
    </source>
</reference>
<dbReference type="KEGG" id="cvn:111117723"/>
<gene>
    <name evidence="11" type="primary">LOC111117723</name>
</gene>
<dbReference type="PRINTS" id="PR00237">
    <property type="entry name" value="GPCRRHODOPSN"/>
</dbReference>
<dbReference type="InterPro" id="IPR000276">
    <property type="entry name" value="GPCR_Rhodpsn"/>
</dbReference>
<evidence type="ECO:0000256" key="4">
    <source>
        <dbReference type="ARBA" id="ARBA00023040"/>
    </source>
</evidence>
<feature type="transmembrane region" description="Helical" evidence="8">
    <location>
        <begin position="288"/>
        <end position="313"/>
    </location>
</feature>
<keyword evidence="10" id="KW-1185">Reference proteome</keyword>
<dbReference type="Proteomes" id="UP000694844">
    <property type="component" value="Chromosome 10"/>
</dbReference>
<accession>A0A8B8CBT2</accession>
<dbReference type="AlphaFoldDB" id="A0A8B8CBT2"/>
<dbReference type="GO" id="GO:0016020">
    <property type="term" value="C:membrane"/>
    <property type="evidence" value="ECO:0007669"/>
    <property type="project" value="UniProtKB-SubCell"/>
</dbReference>
<keyword evidence="2 8" id="KW-0812">Transmembrane</keyword>
<dbReference type="SUPFAM" id="SSF81321">
    <property type="entry name" value="Family A G protein-coupled receptor-like"/>
    <property type="match status" value="1"/>
</dbReference>
<proteinExistence type="predicted"/>
<dbReference type="GO" id="GO:0004930">
    <property type="term" value="F:G protein-coupled receptor activity"/>
    <property type="evidence" value="ECO:0007669"/>
    <property type="project" value="UniProtKB-KW"/>
</dbReference>
<feature type="transmembrane region" description="Helical" evidence="8">
    <location>
        <begin position="52"/>
        <end position="70"/>
    </location>
</feature>
<dbReference type="InterPro" id="IPR017452">
    <property type="entry name" value="GPCR_Rhodpsn_7TM"/>
</dbReference>
<feature type="transmembrane region" description="Helical" evidence="8">
    <location>
        <begin position="325"/>
        <end position="347"/>
    </location>
</feature>
<dbReference type="Gene3D" id="1.20.1070.10">
    <property type="entry name" value="Rhodopsin 7-helix transmembrane proteins"/>
    <property type="match status" value="1"/>
</dbReference>